<evidence type="ECO:0000259" key="4">
    <source>
        <dbReference type="SMART" id="SM00062"/>
    </source>
</evidence>
<keyword evidence="2" id="KW-0813">Transport</keyword>
<gene>
    <name evidence="5" type="ORF">OMP39_12110</name>
</gene>
<dbReference type="SUPFAM" id="SSF53850">
    <property type="entry name" value="Periplasmic binding protein-like II"/>
    <property type="match status" value="1"/>
</dbReference>
<proteinExistence type="inferred from homology"/>
<dbReference type="PANTHER" id="PTHR30085">
    <property type="entry name" value="AMINO ACID ABC TRANSPORTER PERMEASE"/>
    <property type="match status" value="1"/>
</dbReference>
<sequence>MMTALLGALAGGACAGTVLERIRATGKIVVAHRESSVPFSYLDADKKPVGYAVELCQRIADAVRRKLEMRSLSVEYLLVTPANRLQAIAEGKADLECGSTTNNAERRKTVAFTVPHYITGARYLVRSDSTIDDLPQFEGKKLVSTKGTTPLKAIEQANRERLLRIQVLEAPDHARAVEMVEKGEADGFAMDDVLLYGLIAGRPDPSKFKVVGKFLTIEPLAIMLPKDDPEFKRVVDDEMKRLIQSREIYPIYDRWFLKPIPPRNTPLNLPMSYLLKDFWKYPTDQVPF</sequence>
<comment type="similarity">
    <text evidence="1">Belongs to the bacterial solute-binding protein 3 family.</text>
</comment>
<dbReference type="Pfam" id="PF00497">
    <property type="entry name" value="SBP_bac_3"/>
    <property type="match status" value="1"/>
</dbReference>
<dbReference type="CDD" id="cd13688">
    <property type="entry name" value="PBP2_GltI_DEBP"/>
    <property type="match status" value="1"/>
</dbReference>
<evidence type="ECO:0000256" key="1">
    <source>
        <dbReference type="ARBA" id="ARBA00010333"/>
    </source>
</evidence>
<dbReference type="InterPro" id="IPR001638">
    <property type="entry name" value="Solute-binding_3/MltF_N"/>
</dbReference>
<evidence type="ECO:0000256" key="3">
    <source>
        <dbReference type="ARBA" id="ARBA00022729"/>
    </source>
</evidence>
<dbReference type="PANTHER" id="PTHR30085:SF2">
    <property type="entry name" value="GLUTAMATE_ASPARTATE IMPORT SOLUTE-BINDING PROTEIN"/>
    <property type="match status" value="1"/>
</dbReference>
<dbReference type="SMART" id="SM00062">
    <property type="entry name" value="PBPb"/>
    <property type="match status" value="1"/>
</dbReference>
<protein>
    <submittedName>
        <fullName evidence="5">Amino acid ABC transporter substrate-binding protein</fullName>
    </submittedName>
</protein>
<dbReference type="EMBL" id="CP110257">
    <property type="protein sequence ID" value="UZD56491.1"/>
    <property type="molecule type" value="Genomic_DNA"/>
</dbReference>
<organism evidence="5 6">
    <name type="scientific">Caldimonas aquatica</name>
    <dbReference type="NCBI Taxonomy" id="376175"/>
    <lineage>
        <taxon>Bacteria</taxon>
        <taxon>Pseudomonadati</taxon>
        <taxon>Pseudomonadota</taxon>
        <taxon>Betaproteobacteria</taxon>
        <taxon>Burkholderiales</taxon>
        <taxon>Sphaerotilaceae</taxon>
        <taxon>Caldimonas</taxon>
    </lineage>
</organism>
<feature type="domain" description="Solute-binding protein family 3/N-terminal" evidence="4">
    <location>
        <begin position="27"/>
        <end position="259"/>
    </location>
</feature>
<evidence type="ECO:0000313" key="5">
    <source>
        <dbReference type="EMBL" id="UZD56491.1"/>
    </source>
</evidence>
<accession>A0ABY6MWV7</accession>
<dbReference type="Proteomes" id="UP001163266">
    <property type="component" value="Chromosome"/>
</dbReference>
<evidence type="ECO:0000256" key="2">
    <source>
        <dbReference type="ARBA" id="ARBA00022448"/>
    </source>
</evidence>
<keyword evidence="6" id="KW-1185">Reference proteome</keyword>
<dbReference type="InterPro" id="IPR051455">
    <property type="entry name" value="Bact_solute-bind_prot3"/>
</dbReference>
<dbReference type="Gene3D" id="3.40.190.10">
    <property type="entry name" value="Periplasmic binding protein-like II"/>
    <property type="match status" value="2"/>
</dbReference>
<keyword evidence="3" id="KW-0732">Signal</keyword>
<evidence type="ECO:0000313" key="6">
    <source>
        <dbReference type="Proteomes" id="UP001163266"/>
    </source>
</evidence>
<name>A0ABY6MWV7_9BURK</name>
<reference evidence="5" key="1">
    <citation type="submission" date="2022-10" db="EMBL/GenBank/DDBJ databases">
        <title>Complete genome sequence of Schlegelella aquatica LMG 23380.</title>
        <authorList>
            <person name="Musilova J."/>
            <person name="Kourilova X."/>
            <person name="Bezdicek M."/>
            <person name="Hermankova K."/>
            <person name="Obruca S."/>
            <person name="Sedlar K."/>
        </authorList>
    </citation>
    <scope>NUCLEOTIDE SEQUENCE</scope>
    <source>
        <strain evidence="5">LMG 23380</strain>
    </source>
</reference>